<comment type="subcellular location">
    <subcellularLocation>
        <location evidence="1">Cytoplasm</location>
    </subcellularLocation>
</comment>
<sequence>VLLKDGKAVAGDLETFVLIDLPEADIECLIPHKAVMELLKYVPGNEILTIEANKEITLSWDGGKSSYPRVKPDEYPPVPELTVKTEGSLDGNTLVTALAVAANYCSNEASKPVLNGVVIFPGEKLDIAAGDGYWMAYQTIPDSFPIEQPIIIPSSTVSILNSLWKHTKPDVALGDSLVGLVMSKRQVDVALVEAKNSDADILRVCFSGVTVLPKLIQGNPPNFKQLIPSDIPTTVKFFSSDLERAIKRLRAIAKEGSDIVRLTWTNDTMTVSA</sequence>
<dbReference type="InterPro" id="IPR046938">
    <property type="entry name" value="DNA_clamp_sf"/>
</dbReference>
<dbReference type="GO" id="GO:0009360">
    <property type="term" value="C:DNA polymerase III complex"/>
    <property type="evidence" value="ECO:0007669"/>
    <property type="project" value="InterPro"/>
</dbReference>
<keyword evidence="4" id="KW-0808">Transferase</keyword>
<accession>X1JBD7</accession>
<feature type="non-terminal residue" evidence="9">
    <location>
        <position position="1"/>
    </location>
</feature>
<comment type="similarity">
    <text evidence="2">Belongs to the beta sliding clamp family.</text>
</comment>
<feature type="non-terminal residue" evidence="9">
    <location>
        <position position="273"/>
    </location>
</feature>
<dbReference type="AlphaFoldDB" id="X1JBD7"/>
<gene>
    <name evidence="9" type="ORF">S03H2_41065</name>
</gene>
<dbReference type="PANTHER" id="PTHR30478:SF0">
    <property type="entry name" value="BETA SLIDING CLAMP"/>
    <property type="match status" value="1"/>
</dbReference>
<dbReference type="Gene3D" id="3.10.150.10">
    <property type="entry name" value="DNA Polymerase III, subunit A, domain 2"/>
    <property type="match status" value="1"/>
</dbReference>
<dbReference type="InterPro" id="IPR001001">
    <property type="entry name" value="DNA_polIII_beta"/>
</dbReference>
<dbReference type="CDD" id="cd00140">
    <property type="entry name" value="beta_clamp"/>
    <property type="match status" value="1"/>
</dbReference>
<evidence type="ECO:0000256" key="8">
    <source>
        <dbReference type="ARBA" id="ARBA00023125"/>
    </source>
</evidence>
<comment type="caution">
    <text evidence="9">The sequence shown here is derived from an EMBL/GenBank/DDBJ whole genome shotgun (WGS) entry which is preliminary data.</text>
</comment>
<evidence type="ECO:0000256" key="6">
    <source>
        <dbReference type="ARBA" id="ARBA00022705"/>
    </source>
</evidence>
<keyword evidence="6" id="KW-0235">DNA replication</keyword>
<dbReference type="EMBL" id="BARU01025491">
    <property type="protein sequence ID" value="GAH67063.1"/>
    <property type="molecule type" value="Genomic_DNA"/>
</dbReference>
<evidence type="ECO:0000256" key="3">
    <source>
        <dbReference type="ARBA" id="ARBA00022490"/>
    </source>
</evidence>
<dbReference type="GO" id="GO:0003887">
    <property type="term" value="F:DNA-directed DNA polymerase activity"/>
    <property type="evidence" value="ECO:0007669"/>
    <property type="project" value="UniProtKB-KW"/>
</dbReference>
<evidence type="ECO:0000256" key="7">
    <source>
        <dbReference type="ARBA" id="ARBA00022932"/>
    </source>
</evidence>
<name>X1JBD7_9ZZZZ</name>
<reference evidence="9" key="1">
    <citation type="journal article" date="2014" name="Front. Microbiol.">
        <title>High frequency of phylogenetically diverse reductive dehalogenase-homologous genes in deep subseafloor sedimentary metagenomes.</title>
        <authorList>
            <person name="Kawai M."/>
            <person name="Futagami T."/>
            <person name="Toyoda A."/>
            <person name="Takaki Y."/>
            <person name="Nishi S."/>
            <person name="Hori S."/>
            <person name="Arai W."/>
            <person name="Tsubouchi T."/>
            <person name="Morono Y."/>
            <person name="Uchiyama I."/>
            <person name="Ito T."/>
            <person name="Fujiyama A."/>
            <person name="Inagaki F."/>
            <person name="Takami H."/>
        </authorList>
    </citation>
    <scope>NUCLEOTIDE SEQUENCE</scope>
    <source>
        <strain evidence="9">Expedition CK06-06</strain>
    </source>
</reference>
<dbReference type="GO" id="GO:0005737">
    <property type="term" value="C:cytoplasm"/>
    <property type="evidence" value="ECO:0007669"/>
    <property type="project" value="UniProtKB-SubCell"/>
</dbReference>
<dbReference type="SUPFAM" id="SSF55979">
    <property type="entry name" value="DNA clamp"/>
    <property type="match status" value="2"/>
</dbReference>
<dbReference type="Gene3D" id="3.70.10.10">
    <property type="match status" value="1"/>
</dbReference>
<keyword evidence="5" id="KW-0548">Nucleotidyltransferase</keyword>
<evidence type="ECO:0000256" key="2">
    <source>
        <dbReference type="ARBA" id="ARBA00010752"/>
    </source>
</evidence>
<keyword evidence="7" id="KW-0239">DNA-directed DNA polymerase</keyword>
<protein>
    <submittedName>
        <fullName evidence="9">Uncharacterized protein</fullName>
    </submittedName>
</protein>
<evidence type="ECO:0000256" key="5">
    <source>
        <dbReference type="ARBA" id="ARBA00022695"/>
    </source>
</evidence>
<keyword evidence="3" id="KW-0963">Cytoplasm</keyword>
<evidence type="ECO:0000313" key="9">
    <source>
        <dbReference type="EMBL" id="GAH67063.1"/>
    </source>
</evidence>
<dbReference type="GO" id="GO:0003677">
    <property type="term" value="F:DNA binding"/>
    <property type="evidence" value="ECO:0007669"/>
    <property type="project" value="UniProtKB-KW"/>
</dbReference>
<evidence type="ECO:0000256" key="1">
    <source>
        <dbReference type="ARBA" id="ARBA00004496"/>
    </source>
</evidence>
<keyword evidence="8" id="KW-0238">DNA-binding</keyword>
<dbReference type="GO" id="GO:0006271">
    <property type="term" value="P:DNA strand elongation involved in DNA replication"/>
    <property type="evidence" value="ECO:0007669"/>
    <property type="project" value="TreeGrafter"/>
</dbReference>
<dbReference type="PANTHER" id="PTHR30478">
    <property type="entry name" value="DNA POLYMERASE III SUBUNIT BETA"/>
    <property type="match status" value="1"/>
</dbReference>
<evidence type="ECO:0000256" key="4">
    <source>
        <dbReference type="ARBA" id="ARBA00022679"/>
    </source>
</evidence>
<organism evidence="9">
    <name type="scientific">marine sediment metagenome</name>
    <dbReference type="NCBI Taxonomy" id="412755"/>
    <lineage>
        <taxon>unclassified sequences</taxon>
        <taxon>metagenomes</taxon>
        <taxon>ecological metagenomes</taxon>
    </lineage>
</organism>
<proteinExistence type="inferred from homology"/>